<reference evidence="8 9" key="1">
    <citation type="submission" date="2016-06" db="EMBL/GenBank/DDBJ databases">
        <title>Respiratory ammonification of nitrate coupled to the oxidation of elemental sulfur in deep-sea autotrophic thermophilic bacteria.</title>
        <authorList>
            <person name="Slobodkina G.B."/>
            <person name="Mardanov A.V."/>
            <person name="Ravin N.V."/>
            <person name="Frolova A.A."/>
            <person name="Viryasiv M.B."/>
            <person name="Chernyh N.A."/>
            <person name="Bonch-Osmolovskaya E.A."/>
            <person name="Slobodkin A.I."/>
        </authorList>
    </citation>
    <scope>NUCLEOTIDE SEQUENCE [LARGE SCALE GENOMIC DNA]</scope>
    <source>
        <strain evidence="8 9">S69</strain>
    </source>
</reference>
<dbReference type="HAMAP" id="MF_00198">
    <property type="entry name" value="Spermidine_synth"/>
    <property type="match status" value="1"/>
</dbReference>
<dbReference type="GO" id="GO:0008295">
    <property type="term" value="P:spermidine biosynthetic process"/>
    <property type="evidence" value="ECO:0007669"/>
    <property type="project" value="UniProtKB-UniRule"/>
</dbReference>
<gene>
    <name evidence="5" type="primary">speE</name>
    <name evidence="8" type="ORF">DBT_1347</name>
</gene>
<comment type="similarity">
    <text evidence="1 5">Belongs to the spermidine/spermine synthase family.</text>
</comment>
<feature type="binding site" evidence="5">
    <location>
        <position position="55"/>
    </location>
    <ligand>
        <name>spermidine</name>
        <dbReference type="ChEBI" id="CHEBI:57834"/>
    </ligand>
</feature>
<keyword evidence="4 5" id="KW-0620">Polyamine biosynthesis</keyword>
<evidence type="ECO:0000256" key="1">
    <source>
        <dbReference type="ARBA" id="ARBA00007867"/>
    </source>
</evidence>
<comment type="function">
    <text evidence="5">Catalyzes the irreversible transfer of a propylamine group from the amino donor S-adenosylmethioninamine (decarboxy-AdoMet) to putrescine (1,4-diaminobutane) to yield spermidine.</text>
</comment>
<evidence type="ECO:0000256" key="4">
    <source>
        <dbReference type="ARBA" id="ARBA00023115"/>
    </source>
</evidence>
<name>A0A1B9F5W0_9BACT</name>
<dbReference type="AlphaFoldDB" id="A0A1B9F5W0"/>
<evidence type="ECO:0000256" key="6">
    <source>
        <dbReference type="PROSITE-ProRule" id="PRU00354"/>
    </source>
</evidence>
<evidence type="ECO:0000313" key="9">
    <source>
        <dbReference type="Proteomes" id="UP000093080"/>
    </source>
</evidence>
<comment type="pathway">
    <text evidence="5">Amine and polyamine biosynthesis; spermidine biosynthesis; spermidine from putrescine: step 1/1.</text>
</comment>
<dbReference type="EC" id="2.5.1.16" evidence="5"/>
<keyword evidence="2 5" id="KW-0808">Transferase</keyword>
<dbReference type="Proteomes" id="UP000093080">
    <property type="component" value="Unassembled WGS sequence"/>
</dbReference>
<keyword evidence="9" id="KW-1185">Reference proteome</keyword>
<evidence type="ECO:0000256" key="2">
    <source>
        <dbReference type="ARBA" id="ARBA00022679"/>
    </source>
</evidence>
<dbReference type="PANTHER" id="PTHR11558">
    <property type="entry name" value="SPERMIDINE/SPERMINE SYNTHASE"/>
    <property type="match status" value="1"/>
</dbReference>
<dbReference type="PANTHER" id="PTHR11558:SF11">
    <property type="entry name" value="SPERMIDINE SYNTHASE"/>
    <property type="match status" value="1"/>
</dbReference>
<dbReference type="EMBL" id="MAGO01000006">
    <property type="protein sequence ID" value="OCC15224.1"/>
    <property type="molecule type" value="Genomic_DNA"/>
</dbReference>
<feature type="binding site" evidence="5">
    <location>
        <begin position="106"/>
        <end position="107"/>
    </location>
    <ligand>
        <name>S-methyl-5'-thioadenosine</name>
        <dbReference type="ChEBI" id="CHEBI:17509"/>
    </ligand>
</feature>
<feature type="binding site" evidence="5">
    <location>
        <begin position="127"/>
        <end position="130"/>
    </location>
    <ligand>
        <name>spermidine</name>
        <dbReference type="ChEBI" id="CHEBI:57834"/>
    </ligand>
</feature>
<evidence type="ECO:0000313" key="8">
    <source>
        <dbReference type="EMBL" id="OCC15224.1"/>
    </source>
</evidence>
<feature type="binding site" evidence="5">
    <location>
        <position position="30"/>
    </location>
    <ligand>
        <name>spermidine</name>
        <dbReference type="ChEBI" id="CHEBI:57834"/>
    </ligand>
</feature>
<feature type="binding site" evidence="5">
    <location>
        <position position="75"/>
    </location>
    <ligand>
        <name>S-methyl-5'-thioadenosine</name>
        <dbReference type="ChEBI" id="CHEBI:17509"/>
    </ligand>
</feature>
<comment type="caution">
    <text evidence="5">Lacks conserved residue(s) required for the propagation of feature annotation.</text>
</comment>
<keyword evidence="3 5" id="KW-0745">Spermidine biosynthesis</keyword>
<evidence type="ECO:0000259" key="7">
    <source>
        <dbReference type="PROSITE" id="PS51006"/>
    </source>
</evidence>
<protein>
    <recommendedName>
        <fullName evidence="5">Polyamine aminopropyltransferase</fullName>
    </recommendedName>
    <alternativeName>
        <fullName evidence="5">Putrescine aminopropyltransferase</fullName>
        <shortName evidence="5">PAPT</shortName>
    </alternativeName>
    <alternativeName>
        <fullName evidence="5">Spermidine synthase</fullName>
        <shortName evidence="5">SPDS</shortName>
        <shortName evidence="5">SPDSY</shortName>
        <ecNumber evidence="5">2.5.1.16</ecNumber>
    </alternativeName>
</protein>
<accession>A0A1B9F5W0</accession>
<dbReference type="GO" id="GO:0004766">
    <property type="term" value="F:spermidine synthase activity"/>
    <property type="evidence" value="ECO:0007669"/>
    <property type="project" value="UniProtKB-UniRule"/>
</dbReference>
<comment type="catalytic activity">
    <reaction evidence="5">
        <text>S-adenosyl 3-(methylsulfanyl)propylamine + putrescine = S-methyl-5'-thioadenosine + spermidine + H(+)</text>
        <dbReference type="Rhea" id="RHEA:12721"/>
        <dbReference type="ChEBI" id="CHEBI:15378"/>
        <dbReference type="ChEBI" id="CHEBI:17509"/>
        <dbReference type="ChEBI" id="CHEBI:57443"/>
        <dbReference type="ChEBI" id="CHEBI:57834"/>
        <dbReference type="ChEBI" id="CHEBI:326268"/>
        <dbReference type="EC" id="2.5.1.16"/>
    </reaction>
</comment>
<comment type="subunit">
    <text evidence="5">Homodimer or homotetramer.</text>
</comment>
<proteinExistence type="inferred from homology"/>
<dbReference type="InterPro" id="IPR001045">
    <property type="entry name" value="Spermi_synthase"/>
</dbReference>
<evidence type="ECO:0000256" key="3">
    <source>
        <dbReference type="ARBA" id="ARBA00023066"/>
    </source>
</evidence>
<dbReference type="InterPro" id="IPR029063">
    <property type="entry name" value="SAM-dependent_MTases_sf"/>
</dbReference>
<feature type="domain" description="PABS" evidence="7">
    <location>
        <begin position="1"/>
        <end position="206"/>
    </location>
</feature>
<feature type="binding site" evidence="5">
    <location>
        <position position="134"/>
    </location>
    <ligand>
        <name>S-methyl-5'-thioadenosine</name>
        <dbReference type="ChEBI" id="CHEBI:17509"/>
    </ligand>
</feature>
<dbReference type="InterPro" id="IPR030374">
    <property type="entry name" value="PABS"/>
</dbReference>
<dbReference type="PROSITE" id="PS51006">
    <property type="entry name" value="PABS_2"/>
    <property type="match status" value="1"/>
</dbReference>
<dbReference type="NCBIfam" id="NF002010">
    <property type="entry name" value="PRK00811.1"/>
    <property type="match status" value="1"/>
</dbReference>
<dbReference type="SUPFAM" id="SSF53335">
    <property type="entry name" value="S-adenosyl-L-methionine-dependent methyltransferases"/>
    <property type="match status" value="1"/>
</dbReference>
<evidence type="ECO:0000256" key="5">
    <source>
        <dbReference type="HAMAP-Rule" id="MF_00198"/>
    </source>
</evidence>
<dbReference type="Gene3D" id="3.40.50.150">
    <property type="entry name" value="Vaccinia Virus protein VP39"/>
    <property type="match status" value="1"/>
</dbReference>
<comment type="caution">
    <text evidence="8">The sequence shown here is derived from an EMBL/GenBank/DDBJ whole genome shotgun (WGS) entry which is preliminary data.</text>
</comment>
<dbReference type="STRING" id="1156395.DBT_1347"/>
<dbReference type="Pfam" id="PF01564">
    <property type="entry name" value="Spermine_synth"/>
    <property type="match status" value="1"/>
</dbReference>
<sequence>MVLFHNPLFGRCLVLDGIVQLTQKDEFIYHEMFVHCPFLGLRSTPESVLIIGGADGGVLREVLTYEEVKRVVHVEIDEAVLKACKKYLPEVCGDWNDPRVELIIGDGAKYVKEAKERGEKFDCILLDSTDPVGPAIVLFEPPFHKDLFDILNDGGVVVRQSGLPLTMPKVMPFVFKRFQDFFQTVEVYRAPVPTYGDEMAFVAATKGPQGISKSNKERVGRFYNPKIHEAAFALPTWWTELIDNFEDTGEVPIDSLY</sequence>
<dbReference type="UniPathway" id="UPA00248">
    <property type="reaction ID" value="UER00314"/>
</dbReference>
<feature type="active site" description="Proton acceptor" evidence="5 6">
    <location>
        <position position="127"/>
    </location>
</feature>
<dbReference type="CDD" id="cd02440">
    <property type="entry name" value="AdoMet_MTases"/>
    <property type="match status" value="1"/>
</dbReference>
<organism evidence="8 9">
    <name type="scientific">Dissulfuribacter thermophilus</name>
    <dbReference type="NCBI Taxonomy" id="1156395"/>
    <lineage>
        <taxon>Bacteria</taxon>
        <taxon>Pseudomonadati</taxon>
        <taxon>Thermodesulfobacteriota</taxon>
        <taxon>Dissulfuribacteria</taxon>
        <taxon>Dissulfuribacterales</taxon>
        <taxon>Dissulfuribacteraceae</taxon>
        <taxon>Dissulfuribacter</taxon>
    </lineage>
</organism>